<comment type="caution">
    <text evidence="4">The sequence shown here is derived from an EMBL/GenBank/DDBJ whole genome shotgun (WGS) entry which is preliminary data.</text>
</comment>
<dbReference type="EMBL" id="JBHMFI010000004">
    <property type="protein sequence ID" value="MFB9074907.1"/>
    <property type="molecule type" value="Genomic_DNA"/>
</dbReference>
<dbReference type="EMBL" id="JBHMFI010000001">
    <property type="protein sequence ID" value="MFB9074071.1"/>
    <property type="molecule type" value="Genomic_DNA"/>
</dbReference>
<evidence type="ECO:0000313" key="3">
    <source>
        <dbReference type="EMBL" id="MFB9074071.1"/>
    </source>
</evidence>
<evidence type="ECO:0000256" key="1">
    <source>
        <dbReference type="SAM" id="MobiDB-lite"/>
    </source>
</evidence>
<gene>
    <name evidence="2" type="ORF">ACFFX0_00240</name>
    <name evidence="3" type="ORF">ACFFX0_23895</name>
    <name evidence="4" type="ORF">ACFFX0_28470</name>
</gene>
<feature type="region of interest" description="Disordered" evidence="1">
    <location>
        <begin position="1"/>
        <end position="35"/>
    </location>
</feature>
<feature type="compositionally biased region" description="Basic and acidic residues" evidence="1">
    <location>
        <begin position="68"/>
        <end position="78"/>
    </location>
</feature>
<reference evidence="4 5" key="1">
    <citation type="submission" date="2024-09" db="EMBL/GenBank/DDBJ databases">
        <authorList>
            <person name="Sun Q."/>
            <person name="Mori K."/>
        </authorList>
    </citation>
    <scope>NUCLEOTIDE SEQUENCE [LARGE SCALE GENOMIC DNA]</scope>
    <source>
        <strain evidence="4 5">CCM 7609</strain>
    </source>
</reference>
<accession>A0ABV5G7H2</accession>
<name>A0ABV5G7H2_9MICC</name>
<sequence>MAGRSREVAAPAIPVDWGPIHPSRRLGPCPPARPARRTTLHVEDHLHLYRRGSHAGHRLTPAARRGLRLDRGCGHGDPGHLPGRAHPGRLQ</sequence>
<proteinExistence type="predicted"/>
<dbReference type="Proteomes" id="UP001589575">
    <property type="component" value="Unassembled WGS sequence"/>
</dbReference>
<feature type="region of interest" description="Disordered" evidence="1">
    <location>
        <begin position="68"/>
        <end position="91"/>
    </location>
</feature>
<protein>
    <submittedName>
        <fullName evidence="4">Uncharacterized protein</fullName>
    </submittedName>
</protein>
<evidence type="ECO:0000313" key="2">
    <source>
        <dbReference type="EMBL" id="MFB9069710.1"/>
    </source>
</evidence>
<dbReference type="EMBL" id="JBHMFI010000001">
    <property type="protein sequence ID" value="MFB9069710.1"/>
    <property type="molecule type" value="Genomic_DNA"/>
</dbReference>
<organism evidence="4 5">
    <name type="scientific">Citricoccus parietis</name>
    <dbReference type="NCBI Taxonomy" id="592307"/>
    <lineage>
        <taxon>Bacteria</taxon>
        <taxon>Bacillati</taxon>
        <taxon>Actinomycetota</taxon>
        <taxon>Actinomycetes</taxon>
        <taxon>Micrococcales</taxon>
        <taxon>Micrococcaceae</taxon>
        <taxon>Citricoccus</taxon>
    </lineage>
</organism>
<evidence type="ECO:0000313" key="5">
    <source>
        <dbReference type="Proteomes" id="UP001589575"/>
    </source>
</evidence>
<evidence type="ECO:0000313" key="4">
    <source>
        <dbReference type="EMBL" id="MFB9074907.1"/>
    </source>
</evidence>
<keyword evidence="5" id="KW-1185">Reference proteome</keyword>